<evidence type="ECO:0000313" key="8">
    <source>
        <dbReference type="EMBL" id="SFC61221.1"/>
    </source>
</evidence>
<name>A0A1I1KKN2_9FLAO</name>
<sequence length="173" mass="19867">MKIFLNGYMGSGKSLIGKKLSESMDYPLVDMDDQIELMEGRSIHEIFQKKGELYFRKLENQVLKDILAKNDNMIVSLGGGTPCYGNNFELLKADENNKTVYLKASVEELTSRLFLEKVHRPVISHLDTKEQLEEFIRKHLFERAFYYNQSNIIVDVDGATPTAIVEKIKSKLD</sequence>
<dbReference type="HAMAP" id="MF_00109">
    <property type="entry name" value="Shikimate_kinase"/>
    <property type="match status" value="1"/>
</dbReference>
<dbReference type="Proteomes" id="UP000199438">
    <property type="component" value="Unassembled WGS sequence"/>
</dbReference>
<feature type="binding site" evidence="7">
    <location>
        <position position="79"/>
    </location>
    <ligand>
        <name>substrate</name>
    </ligand>
</feature>
<dbReference type="InterPro" id="IPR031322">
    <property type="entry name" value="Shikimate/glucono_kinase"/>
</dbReference>
<dbReference type="PANTHER" id="PTHR21087:SF16">
    <property type="entry name" value="SHIKIMATE KINASE 1, CHLOROPLASTIC"/>
    <property type="match status" value="1"/>
</dbReference>
<accession>A0A1I1KKN2</accession>
<keyword evidence="3 7" id="KW-0547">Nucleotide-binding</keyword>
<dbReference type="CDD" id="cd00464">
    <property type="entry name" value="SK"/>
    <property type="match status" value="1"/>
</dbReference>
<dbReference type="UniPathway" id="UPA00053">
    <property type="reaction ID" value="UER00088"/>
</dbReference>
<dbReference type="GO" id="GO:0005524">
    <property type="term" value="F:ATP binding"/>
    <property type="evidence" value="ECO:0007669"/>
    <property type="project" value="UniProtKB-UniRule"/>
</dbReference>
<evidence type="ECO:0000256" key="4">
    <source>
        <dbReference type="ARBA" id="ARBA00022777"/>
    </source>
</evidence>
<keyword evidence="5 7" id="KW-0067">ATP-binding</keyword>
<comment type="similarity">
    <text evidence="7">Belongs to the shikimate kinase family.</text>
</comment>
<evidence type="ECO:0000313" key="9">
    <source>
        <dbReference type="Proteomes" id="UP000199438"/>
    </source>
</evidence>
<keyword evidence="4 7" id="KW-0418">Kinase</keyword>
<evidence type="ECO:0000256" key="7">
    <source>
        <dbReference type="HAMAP-Rule" id="MF_00109"/>
    </source>
</evidence>
<dbReference type="GO" id="GO:0009423">
    <property type="term" value="P:chorismate biosynthetic process"/>
    <property type="evidence" value="ECO:0007669"/>
    <property type="project" value="UniProtKB-UniRule"/>
</dbReference>
<dbReference type="GO" id="GO:0005829">
    <property type="term" value="C:cytosol"/>
    <property type="evidence" value="ECO:0007669"/>
    <property type="project" value="TreeGrafter"/>
</dbReference>
<keyword evidence="7" id="KW-0460">Magnesium</keyword>
<keyword evidence="7" id="KW-0479">Metal-binding</keyword>
<comment type="cofactor">
    <cofactor evidence="7">
        <name>Mg(2+)</name>
        <dbReference type="ChEBI" id="CHEBI:18420"/>
    </cofactor>
    <text evidence="7">Binds 1 Mg(2+) ion per subunit.</text>
</comment>
<keyword evidence="9" id="KW-1185">Reference proteome</keyword>
<dbReference type="Pfam" id="PF01202">
    <property type="entry name" value="SKI"/>
    <property type="match status" value="1"/>
</dbReference>
<dbReference type="RefSeq" id="WP_092543399.1">
    <property type="nucleotide sequence ID" value="NZ_FOKV01000006.1"/>
</dbReference>
<keyword evidence="7" id="KW-0963">Cytoplasm</keyword>
<dbReference type="InterPro" id="IPR000623">
    <property type="entry name" value="Shikimate_kinase/TSH1"/>
</dbReference>
<reference evidence="9" key="1">
    <citation type="submission" date="2016-10" db="EMBL/GenBank/DDBJ databases">
        <authorList>
            <person name="Varghese N."/>
            <person name="Submissions S."/>
        </authorList>
    </citation>
    <scope>NUCLEOTIDE SEQUENCE [LARGE SCALE GENOMIC DNA]</scope>
    <source>
        <strain evidence="9">DSM 24499</strain>
    </source>
</reference>
<feature type="binding site" evidence="7">
    <location>
        <position position="120"/>
    </location>
    <ligand>
        <name>ATP</name>
        <dbReference type="ChEBI" id="CHEBI:30616"/>
    </ligand>
</feature>
<keyword evidence="1 7" id="KW-0028">Amino-acid biosynthesis</keyword>
<keyword evidence="6 7" id="KW-0057">Aromatic amino acid biosynthesis</keyword>
<dbReference type="SUPFAM" id="SSF52540">
    <property type="entry name" value="P-loop containing nucleoside triphosphate hydrolases"/>
    <property type="match status" value="1"/>
</dbReference>
<feature type="binding site" evidence="7">
    <location>
        <position position="143"/>
    </location>
    <ligand>
        <name>substrate</name>
    </ligand>
</feature>
<evidence type="ECO:0000256" key="5">
    <source>
        <dbReference type="ARBA" id="ARBA00022840"/>
    </source>
</evidence>
<protein>
    <recommendedName>
        <fullName evidence="7">Shikimate kinase</fullName>
        <shortName evidence="7">SK</shortName>
        <ecNumber evidence="7">2.7.1.71</ecNumber>
    </recommendedName>
</protein>
<feature type="binding site" evidence="7">
    <location>
        <position position="56"/>
    </location>
    <ligand>
        <name>substrate</name>
    </ligand>
</feature>
<dbReference type="PANTHER" id="PTHR21087">
    <property type="entry name" value="SHIKIMATE KINASE"/>
    <property type="match status" value="1"/>
</dbReference>
<dbReference type="InterPro" id="IPR027417">
    <property type="entry name" value="P-loop_NTPase"/>
</dbReference>
<keyword evidence="2 7" id="KW-0808">Transferase</keyword>
<dbReference type="AlphaFoldDB" id="A0A1I1KKN2"/>
<comment type="subcellular location">
    <subcellularLocation>
        <location evidence="7">Cytoplasm</location>
    </subcellularLocation>
</comment>
<evidence type="ECO:0000256" key="1">
    <source>
        <dbReference type="ARBA" id="ARBA00022605"/>
    </source>
</evidence>
<dbReference type="GO" id="GO:0000287">
    <property type="term" value="F:magnesium ion binding"/>
    <property type="evidence" value="ECO:0007669"/>
    <property type="project" value="UniProtKB-UniRule"/>
</dbReference>
<proteinExistence type="inferred from homology"/>
<dbReference type="PRINTS" id="PR01100">
    <property type="entry name" value="SHIKIMTKNASE"/>
</dbReference>
<evidence type="ECO:0000256" key="6">
    <source>
        <dbReference type="ARBA" id="ARBA00023141"/>
    </source>
</evidence>
<comment type="function">
    <text evidence="7">Catalyzes the specific phosphorylation of the 3-hydroxyl group of shikimic acid using ATP as a cosubstrate.</text>
</comment>
<dbReference type="STRING" id="1334022.SAMN04487907_10652"/>
<evidence type="ECO:0000256" key="3">
    <source>
        <dbReference type="ARBA" id="ARBA00022741"/>
    </source>
</evidence>
<evidence type="ECO:0000256" key="2">
    <source>
        <dbReference type="ARBA" id="ARBA00022679"/>
    </source>
</evidence>
<comment type="catalytic activity">
    <reaction evidence="7">
        <text>shikimate + ATP = 3-phosphoshikimate + ADP + H(+)</text>
        <dbReference type="Rhea" id="RHEA:13121"/>
        <dbReference type="ChEBI" id="CHEBI:15378"/>
        <dbReference type="ChEBI" id="CHEBI:30616"/>
        <dbReference type="ChEBI" id="CHEBI:36208"/>
        <dbReference type="ChEBI" id="CHEBI:145989"/>
        <dbReference type="ChEBI" id="CHEBI:456216"/>
        <dbReference type="EC" id="2.7.1.71"/>
    </reaction>
</comment>
<dbReference type="OrthoDB" id="9800332at2"/>
<gene>
    <name evidence="7" type="primary">aroK</name>
    <name evidence="8" type="ORF">SAMN04487907_10652</name>
</gene>
<dbReference type="GO" id="GO:0009073">
    <property type="term" value="P:aromatic amino acid family biosynthetic process"/>
    <property type="evidence" value="ECO:0007669"/>
    <property type="project" value="UniProtKB-KW"/>
</dbReference>
<comment type="pathway">
    <text evidence="7">Metabolic intermediate biosynthesis; chorismate biosynthesis; chorismate from D-erythrose 4-phosphate and phosphoenolpyruvate: step 5/7.</text>
</comment>
<feature type="binding site" evidence="7">
    <location>
        <begin position="10"/>
        <end position="15"/>
    </location>
    <ligand>
        <name>ATP</name>
        <dbReference type="ChEBI" id="CHEBI:30616"/>
    </ligand>
</feature>
<comment type="subunit">
    <text evidence="7">Monomer.</text>
</comment>
<organism evidence="8 9">
    <name type="scientific">Zunongwangia mangrovi</name>
    <dbReference type="NCBI Taxonomy" id="1334022"/>
    <lineage>
        <taxon>Bacteria</taxon>
        <taxon>Pseudomonadati</taxon>
        <taxon>Bacteroidota</taxon>
        <taxon>Flavobacteriia</taxon>
        <taxon>Flavobacteriales</taxon>
        <taxon>Flavobacteriaceae</taxon>
        <taxon>Zunongwangia</taxon>
    </lineage>
</organism>
<dbReference type="Gene3D" id="3.40.50.300">
    <property type="entry name" value="P-loop containing nucleotide triphosphate hydrolases"/>
    <property type="match status" value="1"/>
</dbReference>
<dbReference type="EC" id="2.7.1.71" evidence="7"/>
<feature type="binding site" evidence="7">
    <location>
        <position position="14"/>
    </location>
    <ligand>
        <name>Mg(2+)</name>
        <dbReference type="ChEBI" id="CHEBI:18420"/>
    </ligand>
</feature>
<dbReference type="GO" id="GO:0004765">
    <property type="term" value="F:shikimate kinase activity"/>
    <property type="evidence" value="ECO:0007669"/>
    <property type="project" value="UniProtKB-UniRule"/>
</dbReference>
<comment type="caution">
    <text evidence="7">Lacks conserved residue(s) required for the propagation of feature annotation.</text>
</comment>
<dbReference type="GO" id="GO:0008652">
    <property type="term" value="P:amino acid biosynthetic process"/>
    <property type="evidence" value="ECO:0007669"/>
    <property type="project" value="UniProtKB-KW"/>
</dbReference>
<dbReference type="EMBL" id="FOKV01000006">
    <property type="protein sequence ID" value="SFC61221.1"/>
    <property type="molecule type" value="Genomic_DNA"/>
</dbReference>
<feature type="binding site" evidence="7">
    <location>
        <position position="32"/>
    </location>
    <ligand>
        <name>substrate</name>
    </ligand>
</feature>